<dbReference type="InterPro" id="IPR055729">
    <property type="entry name" value="DUF7305"/>
</dbReference>
<accession>A0A7Y4MTP6</accession>
<dbReference type="Proteomes" id="UP000533080">
    <property type="component" value="Unassembled WGS sequence"/>
</dbReference>
<comment type="caution">
    <text evidence="2">The sequence shown here is derived from an EMBL/GenBank/DDBJ whole genome shotgun (WGS) entry which is preliminary data.</text>
</comment>
<evidence type="ECO:0000313" key="2">
    <source>
        <dbReference type="EMBL" id="NOJ81854.1"/>
    </source>
</evidence>
<name>A0A7Y4MTP6_MYXXA</name>
<dbReference type="Pfam" id="PF23981">
    <property type="entry name" value="DUF7305"/>
    <property type="match status" value="1"/>
</dbReference>
<gene>
    <name evidence="2" type="ORF">HNV28_26580</name>
</gene>
<reference evidence="2 3" key="1">
    <citation type="submission" date="2020-05" db="EMBL/GenBank/DDBJ databases">
        <authorList>
            <person name="Whitworth D."/>
        </authorList>
    </citation>
    <scope>NUCLEOTIDE SEQUENCE [LARGE SCALE GENOMIC DNA]</scope>
    <source>
        <strain evidence="2 3">AM005</strain>
    </source>
</reference>
<dbReference type="EMBL" id="JABFNT010000103">
    <property type="protein sequence ID" value="NOJ81854.1"/>
    <property type="molecule type" value="Genomic_DNA"/>
</dbReference>
<protein>
    <recommendedName>
        <fullName evidence="1">DUF7305 domain-containing protein</fullName>
    </recommendedName>
</protein>
<organism evidence="2 3">
    <name type="scientific">Myxococcus xanthus</name>
    <dbReference type="NCBI Taxonomy" id="34"/>
    <lineage>
        <taxon>Bacteria</taxon>
        <taxon>Pseudomonadati</taxon>
        <taxon>Myxococcota</taxon>
        <taxon>Myxococcia</taxon>
        <taxon>Myxococcales</taxon>
        <taxon>Cystobacterineae</taxon>
        <taxon>Myxococcaceae</taxon>
        <taxon>Myxococcus</taxon>
    </lineage>
</organism>
<evidence type="ECO:0000313" key="3">
    <source>
        <dbReference type="Proteomes" id="UP000533080"/>
    </source>
</evidence>
<dbReference type="AlphaFoldDB" id="A0A7Y4MTP6"/>
<dbReference type="RefSeq" id="WP_171443825.1">
    <property type="nucleotide sequence ID" value="NZ_JABFNS010000104.1"/>
</dbReference>
<sequence>MNRRWTLAVLLAASMGRCTRGDLVATVQSPDAGHVGSSVDAGGLDGGEPPADWEAYCAGRGPPIVVGDADTDSQVCSGRLAEQTFRHALCTCEGLALGAPFETDAFHGTSGRYQPGGAGGDVGVNGALSANDAVSVGGSLRIGGAGGAQLGQTFRVGEALHCGGPLTGNPVSATVAGDARVRGDVALPAFSVGGVLRVPAGHVLGPVDAAEVRREPVDPVIPCACDAASQVDVSGLIARHVVDNDNAAIGLDATAMEGIEGERALELPCGRFHLTRITGTGRATLRIRARTALFVEDVVDLGEGLSVDVQAPGALDLFLGGAVAVAGPLSLGSTATPSRVRVYVAGSNVLALSAGSILAGNLYAPRAVLSLSGGAEVFGSVFVRQVEASGPLRLHYDADIRDAGAECTGD</sequence>
<proteinExistence type="predicted"/>
<evidence type="ECO:0000259" key="1">
    <source>
        <dbReference type="Pfam" id="PF23981"/>
    </source>
</evidence>
<feature type="domain" description="DUF7305" evidence="1">
    <location>
        <begin position="262"/>
        <end position="402"/>
    </location>
</feature>